<dbReference type="SUPFAM" id="SSF53448">
    <property type="entry name" value="Nucleotide-diphospho-sugar transferases"/>
    <property type="match status" value="1"/>
</dbReference>
<gene>
    <name evidence="2" type="ORF">SAMN05216167_11950</name>
</gene>
<keyword evidence="2" id="KW-0808">Transferase</keyword>
<reference evidence="2 3" key="1">
    <citation type="submission" date="2016-10" db="EMBL/GenBank/DDBJ databases">
        <authorList>
            <person name="de Groot N.N."/>
        </authorList>
    </citation>
    <scope>NUCLEOTIDE SEQUENCE [LARGE SCALE GENOMIC DNA]</scope>
    <source>
        <strain evidence="2 3">DSM 26130</strain>
    </source>
</reference>
<feature type="domain" description="Glycosyltransferase 2-like" evidence="1">
    <location>
        <begin position="25"/>
        <end position="108"/>
    </location>
</feature>
<organism evidence="2 3">
    <name type="scientific">Spirosoma endophyticum</name>
    <dbReference type="NCBI Taxonomy" id="662367"/>
    <lineage>
        <taxon>Bacteria</taxon>
        <taxon>Pseudomonadati</taxon>
        <taxon>Bacteroidota</taxon>
        <taxon>Cytophagia</taxon>
        <taxon>Cytophagales</taxon>
        <taxon>Cytophagaceae</taxon>
        <taxon>Spirosoma</taxon>
    </lineage>
</organism>
<proteinExistence type="predicted"/>
<name>A0A1I2D8V3_9BACT</name>
<dbReference type="InterPro" id="IPR050834">
    <property type="entry name" value="Glycosyltransf_2"/>
</dbReference>
<dbReference type="AlphaFoldDB" id="A0A1I2D8V3"/>
<keyword evidence="3" id="KW-1185">Reference proteome</keyword>
<dbReference type="EMBL" id="FOLQ01000019">
    <property type="protein sequence ID" value="SFE76955.1"/>
    <property type="molecule type" value="Genomic_DNA"/>
</dbReference>
<dbReference type="PANTHER" id="PTHR43685:SF2">
    <property type="entry name" value="GLYCOSYLTRANSFERASE 2-LIKE DOMAIN-CONTAINING PROTEIN"/>
    <property type="match status" value="1"/>
</dbReference>
<dbReference type="STRING" id="662367.SAMN05216167_11950"/>
<evidence type="ECO:0000259" key="1">
    <source>
        <dbReference type="Pfam" id="PF00535"/>
    </source>
</evidence>
<dbReference type="RefSeq" id="WP_093832693.1">
    <property type="nucleotide sequence ID" value="NZ_FOLQ01000019.1"/>
</dbReference>
<evidence type="ECO:0000313" key="3">
    <source>
        <dbReference type="Proteomes" id="UP000198598"/>
    </source>
</evidence>
<dbReference type="Proteomes" id="UP000198598">
    <property type="component" value="Unassembled WGS sequence"/>
</dbReference>
<dbReference type="InterPro" id="IPR029044">
    <property type="entry name" value="Nucleotide-diphossugar_trans"/>
</dbReference>
<dbReference type="Pfam" id="PF00535">
    <property type="entry name" value="Glycos_transf_2"/>
    <property type="match status" value="1"/>
</dbReference>
<dbReference type="Gene3D" id="3.90.550.10">
    <property type="entry name" value="Spore Coat Polysaccharide Biosynthesis Protein SpsA, Chain A"/>
    <property type="match status" value="1"/>
</dbReference>
<dbReference type="InterPro" id="IPR001173">
    <property type="entry name" value="Glyco_trans_2-like"/>
</dbReference>
<protein>
    <submittedName>
        <fullName evidence="2">Glycosyltransferase, GT2 family</fullName>
    </submittedName>
</protein>
<evidence type="ECO:0000313" key="2">
    <source>
        <dbReference type="EMBL" id="SFE76955.1"/>
    </source>
</evidence>
<dbReference type="PANTHER" id="PTHR43685">
    <property type="entry name" value="GLYCOSYLTRANSFERASE"/>
    <property type="match status" value="1"/>
</dbReference>
<accession>A0A1I2D8V3</accession>
<dbReference type="GO" id="GO:0016740">
    <property type="term" value="F:transferase activity"/>
    <property type="evidence" value="ECO:0007669"/>
    <property type="project" value="UniProtKB-KW"/>
</dbReference>
<sequence length="392" mass="45297">MCLSLLVGLKNNLPYTQHFYAETRLLYPEIEIVFVSYHSTDGTHEWLDSLQDDHVKYYYENEERTLSDTYNKCIELASSDYVLFAHNDMVLTPGFVEQLASLQSVHRVVSYTTVEPPIFADDERPGKIVRDFGVDIATFQRDALFQFSQQEQQKNSEGNRALADSNKISFFLCAARKVLLEIGGLDPLFNPMFCEDDDLILRLNLKGLEMVVSLNAICYHFVSKTSRFSAEYSRRTQQIETQSNRNFIRKWGFRNNSSVKKKYDIGFVVRNGNVAILRELEPWCSTIYIDTDAEAYQTEEQPRTSFDLRKKIKTLGEKKENGIMVSVDAKKIDAGKLAQIEYLHEAIHAKLMEPKSLLSRLLAIGPPTFTWHGYRIRIIDQTSYENRLITKF</sequence>
<dbReference type="OrthoDB" id="8936324at2"/>